<organism evidence="2 3">
    <name type="scientific">Tatumella terrea</name>
    <dbReference type="NCBI Taxonomy" id="419007"/>
    <lineage>
        <taxon>Bacteria</taxon>
        <taxon>Pseudomonadati</taxon>
        <taxon>Pseudomonadota</taxon>
        <taxon>Gammaproteobacteria</taxon>
        <taxon>Enterobacterales</taxon>
        <taxon>Erwiniaceae</taxon>
        <taxon>Tatumella</taxon>
    </lineage>
</organism>
<comment type="caution">
    <text evidence="2">The sequence shown here is derived from an EMBL/GenBank/DDBJ whole genome shotgun (WGS) entry which is preliminary data.</text>
</comment>
<dbReference type="InterPro" id="IPR057902">
    <property type="entry name" value="N_peptide"/>
</dbReference>
<dbReference type="RefSeq" id="WP_385946848.1">
    <property type="nucleotide sequence ID" value="NZ_JBHSUB010000006.1"/>
</dbReference>
<protein>
    <submittedName>
        <fullName evidence="2">Uncharacterized protein</fullName>
    </submittedName>
</protein>
<feature type="region of interest" description="Disordered" evidence="1">
    <location>
        <begin position="78"/>
        <end position="108"/>
    </location>
</feature>
<evidence type="ECO:0000313" key="3">
    <source>
        <dbReference type="Proteomes" id="UP001596230"/>
    </source>
</evidence>
<keyword evidence="3" id="KW-1185">Reference proteome</keyword>
<feature type="compositionally biased region" description="Basic residues" evidence="1">
    <location>
        <begin position="99"/>
        <end position="108"/>
    </location>
</feature>
<dbReference type="Pfam" id="PF25694">
    <property type="entry name" value="N_peptide"/>
    <property type="match status" value="1"/>
</dbReference>
<evidence type="ECO:0000256" key="1">
    <source>
        <dbReference type="SAM" id="MobiDB-lite"/>
    </source>
</evidence>
<dbReference type="Proteomes" id="UP001596230">
    <property type="component" value="Unassembled WGS sequence"/>
</dbReference>
<proteinExistence type="predicted"/>
<evidence type="ECO:0000313" key="2">
    <source>
        <dbReference type="EMBL" id="MFC6377394.1"/>
    </source>
</evidence>
<sequence>MTRKTPFNGSAAGRRRQRRAALQSDASNSTELLHRPSPSLSLSRKTRPNTERAITPAGSEQLQLYRQKMLTYAMTFAPRTRPVRQSPPASAVITCQAREKRRKVPDPA</sequence>
<name>A0ABW1VX65_9GAMM</name>
<gene>
    <name evidence="2" type="ORF">ACFP9W_04710</name>
</gene>
<reference evidence="3" key="1">
    <citation type="journal article" date="2019" name="Int. J. Syst. Evol. Microbiol.">
        <title>The Global Catalogue of Microorganisms (GCM) 10K type strain sequencing project: providing services to taxonomists for standard genome sequencing and annotation.</title>
        <authorList>
            <consortium name="The Broad Institute Genomics Platform"/>
            <consortium name="The Broad Institute Genome Sequencing Center for Infectious Disease"/>
            <person name="Wu L."/>
            <person name="Ma J."/>
        </authorList>
    </citation>
    <scope>NUCLEOTIDE SEQUENCE [LARGE SCALE GENOMIC DNA]</scope>
    <source>
        <strain evidence="3">CGMCC 1.18518</strain>
    </source>
</reference>
<feature type="region of interest" description="Disordered" evidence="1">
    <location>
        <begin position="1"/>
        <end position="60"/>
    </location>
</feature>
<accession>A0ABW1VX65</accession>
<dbReference type="EMBL" id="JBHSUB010000006">
    <property type="protein sequence ID" value="MFC6377394.1"/>
    <property type="molecule type" value="Genomic_DNA"/>
</dbReference>